<dbReference type="PROSITE" id="PS51257">
    <property type="entry name" value="PROKAR_LIPOPROTEIN"/>
    <property type="match status" value="1"/>
</dbReference>
<evidence type="ECO:0000313" key="4">
    <source>
        <dbReference type="Proteomes" id="UP000004259"/>
    </source>
</evidence>
<proteinExistence type="predicted"/>
<organism evidence="3 4">
    <name type="scientific">Ruminococcus albus 8</name>
    <dbReference type="NCBI Taxonomy" id="246199"/>
    <lineage>
        <taxon>Bacteria</taxon>
        <taxon>Bacillati</taxon>
        <taxon>Bacillota</taxon>
        <taxon>Clostridia</taxon>
        <taxon>Eubacteriales</taxon>
        <taxon>Oscillospiraceae</taxon>
        <taxon>Ruminococcus</taxon>
    </lineage>
</organism>
<evidence type="ECO:0000313" key="3">
    <source>
        <dbReference type="EMBL" id="EGC01794.1"/>
    </source>
</evidence>
<feature type="signal peptide" evidence="2">
    <location>
        <begin position="1"/>
        <end position="22"/>
    </location>
</feature>
<sequence length="504" mass="56454">MKRSIALICAVCLIAAVFGGCASNKEENGKESSVISSAKNESSIAEEHAEDPTFVLDDTPVMVTETPMPDLTEVKAQYAEKEADISAMFEEISALKDAPCINITTESDYPVISKDSYVAGMIDVFNCDDAFKMTAAGGVKVRGNSSADQGDEKPYRIKFEEEQNMLGLHDGNAYKSWVLLRSYWNLGTDYTAQKLAKTIFDGKYYNTDIMFVNLYINGEYKGIYDLCEQNQAAVGRVDVHEPKKDDNSTEIGYLLEIDNYPDETHPFFVMDYEGAEAEDISGQKRKFVSAEYSIKSDINTQGQLDFIGNYTAGVFKILYEAAENDIAMKFDTAYNVVTADDMTPQEAVSAVIDLGSLADMLILEELVHNYDVGEGSFYMARDFSADSVYEKLTFLAPWDFNWAYEGNADGSYYACTFQPEVGKQDRSNPWFITAMKAEWFKDIVKARWSELSESGALRETAKNVIEDSGKLENDLGEDAWKIDKVVDIISFVYGRIDFLDDCWK</sequence>
<evidence type="ECO:0000256" key="1">
    <source>
        <dbReference type="SAM" id="MobiDB-lite"/>
    </source>
</evidence>
<accession>E9SFN7</accession>
<dbReference type="RefSeq" id="WP_002852090.1">
    <property type="nucleotide sequence ID" value="NZ_ADKM02000122.1"/>
</dbReference>
<comment type="caution">
    <text evidence="3">The sequence shown here is derived from an EMBL/GenBank/DDBJ whole genome shotgun (WGS) entry which is preliminary data.</text>
</comment>
<reference evidence="3 4" key="1">
    <citation type="submission" date="2011-02" db="EMBL/GenBank/DDBJ databases">
        <authorList>
            <person name="Nelson K.E."/>
            <person name="Sutton G."/>
            <person name="Torralba M."/>
            <person name="Durkin S."/>
            <person name="Harkins D."/>
            <person name="Montgomery R."/>
            <person name="Ziemer C."/>
            <person name="Klaassens E."/>
            <person name="Ocuiv P."/>
            <person name="Morrison M."/>
        </authorList>
    </citation>
    <scope>NUCLEOTIDE SEQUENCE [LARGE SCALE GENOMIC DNA]</scope>
    <source>
        <strain evidence="3 4">8</strain>
    </source>
</reference>
<dbReference type="AlphaFoldDB" id="E9SFN7"/>
<dbReference type="EMBL" id="ADKM02000122">
    <property type="protein sequence ID" value="EGC01794.1"/>
    <property type="molecule type" value="Genomic_DNA"/>
</dbReference>
<dbReference type="Proteomes" id="UP000004259">
    <property type="component" value="Unassembled WGS sequence"/>
</dbReference>
<dbReference type="InterPro" id="IPR014867">
    <property type="entry name" value="Spore_coat_CotH_CotH2/3/7"/>
</dbReference>
<name>E9SFN7_RUMAL</name>
<dbReference type="Pfam" id="PF08757">
    <property type="entry name" value="CotH"/>
    <property type="match status" value="1"/>
</dbReference>
<gene>
    <name evidence="3" type="ORF">CUS_7835</name>
</gene>
<keyword evidence="2" id="KW-0732">Signal</keyword>
<feature type="compositionally biased region" description="Polar residues" evidence="1">
    <location>
        <begin position="31"/>
        <end position="43"/>
    </location>
</feature>
<protein>
    <submittedName>
        <fullName evidence="3">CotH protein</fullName>
    </submittedName>
</protein>
<keyword evidence="4" id="KW-1185">Reference proteome</keyword>
<feature type="region of interest" description="Disordered" evidence="1">
    <location>
        <begin position="25"/>
        <end position="49"/>
    </location>
</feature>
<dbReference type="eggNOG" id="COG4935">
    <property type="taxonomic scope" value="Bacteria"/>
</dbReference>
<evidence type="ECO:0000256" key="2">
    <source>
        <dbReference type="SAM" id="SignalP"/>
    </source>
</evidence>
<dbReference type="OrthoDB" id="9803752at2"/>
<feature type="chain" id="PRO_5039185238" evidence="2">
    <location>
        <begin position="23"/>
        <end position="504"/>
    </location>
</feature>
<dbReference type="STRING" id="246199.CUS_7835"/>